<evidence type="ECO:0000256" key="1">
    <source>
        <dbReference type="SAM" id="MobiDB-lite"/>
    </source>
</evidence>
<accession>A0A9Q0H7H5</accession>
<dbReference type="EMBL" id="JAMYWD010000010">
    <property type="protein sequence ID" value="KAJ4959530.1"/>
    <property type="molecule type" value="Genomic_DNA"/>
</dbReference>
<dbReference type="AlphaFoldDB" id="A0A9Q0H7H5"/>
<sequence>MPYIGNTFWVSLLLWLAQFLRISQLLGWIGKTNALIYSTSVVPEAPVVELQPQDAGADVSVDAERGVVNNVEGLQDPQNKGGEETIEPSDQLNVGSTSGTQAPIQLEDIVIIGRPSRPRDMDSNSTPRAVLRLGSLRRREKNPLGEDPGLQ</sequence>
<feature type="compositionally biased region" description="Polar residues" evidence="1">
    <location>
        <begin position="88"/>
        <end position="101"/>
    </location>
</feature>
<organism evidence="3 4">
    <name type="scientific">Protea cynaroides</name>
    <dbReference type="NCBI Taxonomy" id="273540"/>
    <lineage>
        <taxon>Eukaryota</taxon>
        <taxon>Viridiplantae</taxon>
        <taxon>Streptophyta</taxon>
        <taxon>Embryophyta</taxon>
        <taxon>Tracheophyta</taxon>
        <taxon>Spermatophyta</taxon>
        <taxon>Magnoliopsida</taxon>
        <taxon>Proteales</taxon>
        <taxon>Proteaceae</taxon>
        <taxon>Protea</taxon>
    </lineage>
</organism>
<feature type="chain" id="PRO_5040478047" evidence="2">
    <location>
        <begin position="35"/>
        <end position="151"/>
    </location>
</feature>
<keyword evidence="4" id="KW-1185">Reference proteome</keyword>
<evidence type="ECO:0000313" key="4">
    <source>
        <dbReference type="Proteomes" id="UP001141806"/>
    </source>
</evidence>
<protein>
    <submittedName>
        <fullName evidence="3">Uncharacterized protein</fullName>
    </submittedName>
</protein>
<evidence type="ECO:0000313" key="3">
    <source>
        <dbReference type="EMBL" id="KAJ4959530.1"/>
    </source>
</evidence>
<reference evidence="3" key="1">
    <citation type="journal article" date="2023" name="Plant J.">
        <title>The genome of the king protea, Protea cynaroides.</title>
        <authorList>
            <person name="Chang J."/>
            <person name="Duong T.A."/>
            <person name="Schoeman C."/>
            <person name="Ma X."/>
            <person name="Roodt D."/>
            <person name="Barker N."/>
            <person name="Li Z."/>
            <person name="Van de Peer Y."/>
            <person name="Mizrachi E."/>
        </authorList>
    </citation>
    <scope>NUCLEOTIDE SEQUENCE</scope>
    <source>
        <tissue evidence="3">Young leaves</tissue>
    </source>
</reference>
<feature type="region of interest" description="Disordered" evidence="1">
    <location>
        <begin position="71"/>
        <end position="101"/>
    </location>
</feature>
<feature type="region of interest" description="Disordered" evidence="1">
    <location>
        <begin position="113"/>
        <end position="151"/>
    </location>
</feature>
<dbReference type="Proteomes" id="UP001141806">
    <property type="component" value="Unassembled WGS sequence"/>
</dbReference>
<feature type="signal peptide" evidence="2">
    <location>
        <begin position="1"/>
        <end position="34"/>
    </location>
</feature>
<gene>
    <name evidence="3" type="ORF">NE237_026641</name>
</gene>
<proteinExistence type="predicted"/>
<evidence type="ECO:0000256" key="2">
    <source>
        <dbReference type="SAM" id="SignalP"/>
    </source>
</evidence>
<name>A0A9Q0H7H5_9MAGN</name>
<comment type="caution">
    <text evidence="3">The sequence shown here is derived from an EMBL/GenBank/DDBJ whole genome shotgun (WGS) entry which is preliminary data.</text>
</comment>
<keyword evidence="2" id="KW-0732">Signal</keyword>